<dbReference type="RefSeq" id="WP_072974037.1">
    <property type="nucleotide sequence ID" value="NZ_FQTY01000003.1"/>
</dbReference>
<evidence type="ECO:0000313" key="9">
    <source>
        <dbReference type="EMBL" id="SHE56316.1"/>
    </source>
</evidence>
<evidence type="ECO:0000256" key="1">
    <source>
        <dbReference type="ARBA" id="ARBA00022602"/>
    </source>
</evidence>
<keyword evidence="4 7" id="KW-0808">Transferase</keyword>
<keyword evidence="10" id="KW-1185">Reference proteome</keyword>
<keyword evidence="3 7" id="KW-0288">FMN</keyword>
<dbReference type="AlphaFoldDB" id="A0A1M4UHU4"/>
<feature type="binding site" evidence="7">
    <location>
        <begin position="86"/>
        <end position="89"/>
    </location>
    <ligand>
        <name>FMN</name>
        <dbReference type="ChEBI" id="CHEBI:58210"/>
    </ligand>
</feature>
<comment type="catalytic activity">
    <reaction evidence="5 7">
        <text>dimethylallyl phosphate + FMNH2 = prenylated FMNH2 + phosphate</text>
        <dbReference type="Rhea" id="RHEA:37743"/>
        <dbReference type="ChEBI" id="CHEBI:43474"/>
        <dbReference type="ChEBI" id="CHEBI:57618"/>
        <dbReference type="ChEBI" id="CHEBI:87467"/>
        <dbReference type="ChEBI" id="CHEBI:88052"/>
        <dbReference type="EC" id="2.5.1.129"/>
    </reaction>
</comment>
<dbReference type="GO" id="GO:0016831">
    <property type="term" value="F:carboxy-lyase activity"/>
    <property type="evidence" value="ECO:0007669"/>
    <property type="project" value="TreeGrafter"/>
</dbReference>
<dbReference type="STRING" id="1123404.SAMN02745784_01096"/>
<dbReference type="NCBIfam" id="NF004685">
    <property type="entry name" value="PRK06029.1"/>
    <property type="match status" value="1"/>
</dbReference>
<feature type="binding site" evidence="7">
    <location>
        <position position="35"/>
    </location>
    <ligand>
        <name>FMN</name>
        <dbReference type="ChEBI" id="CHEBI:58210"/>
    </ligand>
</feature>
<dbReference type="GeneID" id="90996083"/>
<dbReference type="EC" id="2.5.1.129" evidence="7"/>
<gene>
    <name evidence="7" type="primary">ubiX</name>
    <name evidence="9" type="ORF">SAMN02745784_01096</name>
</gene>
<evidence type="ECO:0000256" key="2">
    <source>
        <dbReference type="ARBA" id="ARBA00022630"/>
    </source>
</evidence>
<dbReference type="SUPFAM" id="SSF52507">
    <property type="entry name" value="Homo-oligomeric flavin-containing Cys decarboxylases, HFCD"/>
    <property type="match status" value="1"/>
</dbReference>
<dbReference type="Proteomes" id="UP000184114">
    <property type="component" value="Unassembled WGS sequence"/>
</dbReference>
<feature type="binding site" evidence="7">
    <location>
        <position position="121"/>
    </location>
    <ligand>
        <name>FMN</name>
        <dbReference type="ChEBI" id="CHEBI:58210"/>
    </ligand>
</feature>
<comment type="similarity">
    <text evidence="6 7">Belongs to the UbiX/PAD1 family.</text>
</comment>
<feature type="binding site" evidence="7">
    <location>
        <begin position="9"/>
        <end position="11"/>
    </location>
    <ligand>
        <name>FMN</name>
        <dbReference type="ChEBI" id="CHEBI:58210"/>
    </ligand>
</feature>
<dbReference type="GO" id="GO:0106141">
    <property type="term" value="F:flavin prenyltransferase activity"/>
    <property type="evidence" value="ECO:0007669"/>
    <property type="project" value="UniProtKB-EC"/>
</dbReference>
<feature type="domain" description="Flavoprotein" evidence="8">
    <location>
        <begin position="1"/>
        <end position="170"/>
    </location>
</feature>
<evidence type="ECO:0000256" key="3">
    <source>
        <dbReference type="ARBA" id="ARBA00022643"/>
    </source>
</evidence>
<dbReference type="FunFam" id="3.40.50.1950:FF:000001">
    <property type="entry name" value="Flavin prenyltransferase UbiX"/>
    <property type="match status" value="1"/>
</dbReference>
<dbReference type="InterPro" id="IPR003382">
    <property type="entry name" value="Flavoprotein"/>
</dbReference>
<comment type="caution">
    <text evidence="7">Lacks conserved residue(s) required for the propagation of feature annotation.</text>
</comment>
<dbReference type="NCBIfam" id="TIGR00421">
    <property type="entry name" value="ubiX_pad"/>
    <property type="match status" value="1"/>
</dbReference>
<keyword evidence="1 7" id="KW-0637">Prenyltransferase</keyword>
<dbReference type="InterPro" id="IPR004507">
    <property type="entry name" value="UbiX-like"/>
</dbReference>
<organism evidence="9 10">
    <name type="scientific">Tissierella praeacuta DSM 18095</name>
    <dbReference type="NCBI Taxonomy" id="1123404"/>
    <lineage>
        <taxon>Bacteria</taxon>
        <taxon>Bacillati</taxon>
        <taxon>Bacillota</taxon>
        <taxon>Tissierellia</taxon>
        <taxon>Tissierellales</taxon>
        <taxon>Tissierellaceae</taxon>
        <taxon>Tissierella</taxon>
    </lineage>
</organism>
<dbReference type="HAMAP" id="MF_01984">
    <property type="entry name" value="ubiX_pad"/>
    <property type="match status" value="1"/>
</dbReference>
<comment type="function">
    <text evidence="7">Flavin prenyltransferase that catalyzes the synthesis of the prenylated FMN cofactor (prenyl-FMN) for 4-hydroxy-3-polyprenylbenzoic acid decarboxylase UbiD. The prenyltransferase is metal-independent and links a dimethylallyl moiety from dimethylallyl monophosphate (DMAP) to the flavin N5 and C6 atoms of FMN.</text>
</comment>
<dbReference type="Gene3D" id="3.40.50.1950">
    <property type="entry name" value="Flavin prenyltransferase-like"/>
    <property type="match status" value="1"/>
</dbReference>
<reference evidence="10" key="1">
    <citation type="submission" date="2016-11" db="EMBL/GenBank/DDBJ databases">
        <authorList>
            <person name="Varghese N."/>
            <person name="Submissions S."/>
        </authorList>
    </citation>
    <scope>NUCLEOTIDE SEQUENCE [LARGE SCALE GENOMIC DNA]</scope>
    <source>
        <strain evidence="10">DSM 18095</strain>
    </source>
</reference>
<sequence>MKIVVGISGGSGSIYAVSLLKALKELNIETHLVVSTMGEYVTEHECGISLEELKSLATHYHDNKNFAAPISSGSFKVDKMIVLPCSMKTLSSVAHGFSDSLISRACDVTIKEGRKLILVPRETPLSPIHLENMLKLAKMNVTIFPLSPGFYNHPETIEDIIFNMTGRILDMLEIDNNLVKRWTGE</sequence>
<proteinExistence type="inferred from homology"/>
<accession>A0A1M4UHU4</accession>
<dbReference type="PANTHER" id="PTHR43374">
    <property type="entry name" value="FLAVIN PRENYLTRANSFERASE"/>
    <property type="match status" value="1"/>
</dbReference>
<dbReference type="InterPro" id="IPR036551">
    <property type="entry name" value="Flavin_trans-like"/>
</dbReference>
<dbReference type="PANTHER" id="PTHR43374:SF1">
    <property type="entry name" value="FLAVIN PRENYLTRANSFERASE PAD1, MITOCHONDRIAL"/>
    <property type="match status" value="1"/>
</dbReference>
<evidence type="ECO:0000256" key="6">
    <source>
        <dbReference type="ARBA" id="ARBA00060793"/>
    </source>
</evidence>
<evidence type="ECO:0000256" key="4">
    <source>
        <dbReference type="ARBA" id="ARBA00022679"/>
    </source>
</evidence>
<keyword evidence="2 7" id="KW-0285">Flavoprotein</keyword>
<protein>
    <recommendedName>
        <fullName evidence="7">Flavin prenyltransferase UbiX</fullName>
        <ecNumber evidence="7">2.5.1.129</ecNumber>
    </recommendedName>
</protein>
<feature type="binding site" evidence="7">
    <location>
        <position position="167"/>
    </location>
    <ligand>
        <name>dimethylallyl phosphate</name>
        <dbReference type="ChEBI" id="CHEBI:88052"/>
    </ligand>
</feature>
<name>A0A1M4UHU4_9FIRM</name>
<evidence type="ECO:0000256" key="7">
    <source>
        <dbReference type="HAMAP-Rule" id="MF_01984"/>
    </source>
</evidence>
<feature type="binding site" evidence="7">
    <location>
        <position position="151"/>
    </location>
    <ligand>
        <name>dimethylallyl phosphate</name>
        <dbReference type="ChEBI" id="CHEBI:88052"/>
    </ligand>
</feature>
<evidence type="ECO:0000313" key="10">
    <source>
        <dbReference type="Proteomes" id="UP000184114"/>
    </source>
</evidence>
<dbReference type="EMBL" id="FQTY01000003">
    <property type="protein sequence ID" value="SHE56316.1"/>
    <property type="molecule type" value="Genomic_DNA"/>
</dbReference>
<evidence type="ECO:0000259" key="8">
    <source>
        <dbReference type="Pfam" id="PF02441"/>
    </source>
</evidence>
<evidence type="ECO:0000256" key="5">
    <source>
        <dbReference type="ARBA" id="ARBA00050612"/>
    </source>
</evidence>
<dbReference type="Pfam" id="PF02441">
    <property type="entry name" value="Flavoprotein"/>
    <property type="match status" value="1"/>
</dbReference>